<feature type="region of interest" description="Disordered" evidence="1">
    <location>
        <begin position="85"/>
        <end position="110"/>
    </location>
</feature>
<dbReference type="PANTHER" id="PTHR33544:SF14">
    <property type="entry name" value="PROTEIN, PUTATIVE-RELATED"/>
    <property type="match status" value="1"/>
</dbReference>
<feature type="compositionally biased region" description="Basic and acidic residues" evidence="1">
    <location>
        <begin position="17"/>
        <end position="29"/>
    </location>
</feature>
<evidence type="ECO:0000313" key="3">
    <source>
        <dbReference type="Proteomes" id="UP000428333"/>
    </source>
</evidence>
<evidence type="ECO:0000313" key="2">
    <source>
        <dbReference type="EMBL" id="KAE9461861.1"/>
    </source>
</evidence>
<dbReference type="OrthoDB" id="738796at2759"/>
<dbReference type="PANTHER" id="PTHR33544">
    <property type="entry name" value="DUF4005 DOMAIN-CONTAINING PROTEIN-RELATED"/>
    <property type="match status" value="1"/>
</dbReference>
<keyword evidence="3" id="KW-1185">Reference proteome</keyword>
<reference evidence="2 3" key="1">
    <citation type="journal article" date="2019" name="Genome Biol. Evol.">
        <title>The Rhododendron genome and chromosomal organization provide insight into shared whole-genome duplications across the heath family (Ericaceae).</title>
        <authorList>
            <person name="Soza V.L."/>
            <person name="Lindsley D."/>
            <person name="Waalkes A."/>
            <person name="Ramage E."/>
            <person name="Patwardhan R.P."/>
            <person name="Burton J.N."/>
            <person name="Adey A."/>
            <person name="Kumar A."/>
            <person name="Qiu R."/>
            <person name="Shendure J."/>
            <person name="Hall B."/>
        </authorList>
    </citation>
    <scope>NUCLEOTIDE SEQUENCE [LARGE SCALE GENOMIC DNA]</scope>
    <source>
        <strain evidence="2">RSF 1966-606</strain>
    </source>
</reference>
<protein>
    <recommendedName>
        <fullName evidence="4">DUF4005 domain-containing protein</fullName>
    </recommendedName>
</protein>
<evidence type="ECO:0000256" key="1">
    <source>
        <dbReference type="SAM" id="MobiDB-lite"/>
    </source>
</evidence>
<accession>A0A6A4LZM8</accession>
<organism evidence="2 3">
    <name type="scientific">Rhododendron williamsianum</name>
    <dbReference type="NCBI Taxonomy" id="262921"/>
    <lineage>
        <taxon>Eukaryota</taxon>
        <taxon>Viridiplantae</taxon>
        <taxon>Streptophyta</taxon>
        <taxon>Embryophyta</taxon>
        <taxon>Tracheophyta</taxon>
        <taxon>Spermatophyta</taxon>
        <taxon>Magnoliopsida</taxon>
        <taxon>eudicotyledons</taxon>
        <taxon>Gunneridae</taxon>
        <taxon>Pentapetalae</taxon>
        <taxon>asterids</taxon>
        <taxon>Ericales</taxon>
        <taxon>Ericaceae</taxon>
        <taxon>Ericoideae</taxon>
        <taxon>Rhodoreae</taxon>
        <taxon>Rhododendron</taxon>
    </lineage>
</organism>
<name>A0A6A4LZM8_9ERIC</name>
<dbReference type="EMBL" id="QEFC01000934">
    <property type="protein sequence ID" value="KAE9461861.1"/>
    <property type="molecule type" value="Genomic_DNA"/>
</dbReference>
<gene>
    <name evidence="2" type="ORF">C3L33_06208</name>
</gene>
<sequence>MIVPGPWYANRMASRIGKLEPKTQSDREPTTCCSRSRAEPYSLHAHSSSFSSFSSSNLETESTASFFQDHSVSLGRLMGIKPRDRGYFPSTSSVEQHESTSERISFPDAPGNRVEELSRGICVPLLVGILLKMTRSRSNSSRGERVRQ</sequence>
<comment type="caution">
    <text evidence="2">The sequence shown here is derived from an EMBL/GenBank/DDBJ whole genome shotgun (WGS) entry which is preliminary data.</text>
</comment>
<dbReference type="Proteomes" id="UP000428333">
    <property type="component" value="Linkage Group LG04"/>
</dbReference>
<feature type="region of interest" description="Disordered" evidence="1">
    <location>
        <begin position="14"/>
        <end position="37"/>
    </location>
</feature>
<evidence type="ECO:0008006" key="4">
    <source>
        <dbReference type="Google" id="ProtNLM"/>
    </source>
</evidence>
<feature type="non-terminal residue" evidence="2">
    <location>
        <position position="1"/>
    </location>
</feature>
<dbReference type="AlphaFoldDB" id="A0A6A4LZM8"/>
<dbReference type="InterPro" id="IPR040344">
    <property type="entry name" value="At3g17950-like"/>
</dbReference>
<proteinExistence type="predicted"/>